<name>A0A8H3QCC3_9GLOM</name>
<protein>
    <submittedName>
        <fullName evidence="1">Uncharacterized protein</fullName>
    </submittedName>
</protein>
<dbReference type="AlphaFoldDB" id="A0A8H3QCC3"/>
<gene>
    <name evidence="1" type="ORF">RCL2_000286200</name>
</gene>
<dbReference type="EMBL" id="BLAL01000016">
    <property type="protein sequence ID" value="GES75425.1"/>
    <property type="molecule type" value="Genomic_DNA"/>
</dbReference>
<evidence type="ECO:0000313" key="1">
    <source>
        <dbReference type="EMBL" id="GES75425.1"/>
    </source>
</evidence>
<organism evidence="1 2">
    <name type="scientific">Rhizophagus clarus</name>
    <dbReference type="NCBI Taxonomy" id="94130"/>
    <lineage>
        <taxon>Eukaryota</taxon>
        <taxon>Fungi</taxon>
        <taxon>Fungi incertae sedis</taxon>
        <taxon>Mucoromycota</taxon>
        <taxon>Glomeromycotina</taxon>
        <taxon>Glomeromycetes</taxon>
        <taxon>Glomerales</taxon>
        <taxon>Glomeraceae</taxon>
        <taxon>Rhizophagus</taxon>
    </lineage>
</organism>
<sequence>MSGRLIELRLLTYHLLKLKYRESTFFCCHALNRAFISRNIILPYFFIFKFSENEQQFIFSSRVTREDGL</sequence>
<reference evidence="1" key="1">
    <citation type="submission" date="2019-10" db="EMBL/GenBank/DDBJ databases">
        <title>Conservation and host-specific expression of non-tandemly repeated heterogenous ribosome RNA gene in arbuscular mycorrhizal fungi.</title>
        <authorList>
            <person name="Maeda T."/>
            <person name="Kobayashi Y."/>
            <person name="Nakagawa T."/>
            <person name="Ezawa T."/>
            <person name="Yamaguchi K."/>
            <person name="Bino T."/>
            <person name="Nishimoto Y."/>
            <person name="Shigenobu S."/>
            <person name="Kawaguchi M."/>
        </authorList>
    </citation>
    <scope>NUCLEOTIDE SEQUENCE</scope>
    <source>
        <strain evidence="1">HR1</strain>
    </source>
</reference>
<accession>A0A8H3QCC3</accession>
<dbReference type="Proteomes" id="UP000615446">
    <property type="component" value="Unassembled WGS sequence"/>
</dbReference>
<evidence type="ECO:0000313" key="2">
    <source>
        <dbReference type="Proteomes" id="UP000615446"/>
    </source>
</evidence>
<comment type="caution">
    <text evidence="1">The sequence shown here is derived from an EMBL/GenBank/DDBJ whole genome shotgun (WGS) entry which is preliminary data.</text>
</comment>
<proteinExistence type="predicted"/>